<name>A0A803MB32_CHEQI</name>
<keyword evidence="8" id="KW-1185">Reference proteome</keyword>
<comment type="subcellular location">
    <subcellularLocation>
        <location evidence="1">Nucleus</location>
    </subcellularLocation>
</comment>
<keyword evidence="3" id="KW-0804">Transcription</keyword>
<evidence type="ECO:0000259" key="6">
    <source>
        <dbReference type="Pfam" id="PF22754"/>
    </source>
</evidence>
<feature type="compositionally biased region" description="Pro residues" evidence="5">
    <location>
        <begin position="25"/>
        <end position="37"/>
    </location>
</feature>
<keyword evidence="2" id="KW-0805">Transcription regulation</keyword>
<keyword evidence="4" id="KW-0539">Nucleus</keyword>
<dbReference type="GO" id="GO:0003700">
    <property type="term" value="F:DNA-binding transcription factor activity"/>
    <property type="evidence" value="ECO:0007669"/>
    <property type="project" value="TreeGrafter"/>
</dbReference>
<dbReference type="AlphaFoldDB" id="A0A803MB32"/>
<evidence type="ECO:0000256" key="5">
    <source>
        <dbReference type="SAM" id="MobiDB-lite"/>
    </source>
</evidence>
<feature type="region of interest" description="Disordered" evidence="5">
    <location>
        <begin position="1"/>
        <end position="41"/>
    </location>
</feature>
<proteinExistence type="predicted"/>
<dbReference type="PANTHER" id="PTHR31945">
    <property type="entry name" value="TRANSCRIPTION FACTOR SCREAM2-RELATED"/>
    <property type="match status" value="1"/>
</dbReference>
<evidence type="ECO:0000313" key="8">
    <source>
        <dbReference type="Proteomes" id="UP000596660"/>
    </source>
</evidence>
<dbReference type="Gramene" id="AUR62026299-RA">
    <property type="protein sequence ID" value="AUR62026299-RA:cds"/>
    <property type="gene ID" value="AUR62026299"/>
</dbReference>
<reference evidence="7" key="1">
    <citation type="journal article" date="2017" name="Nature">
        <title>The genome of Chenopodium quinoa.</title>
        <authorList>
            <person name="Jarvis D.E."/>
            <person name="Ho Y.S."/>
            <person name="Lightfoot D.J."/>
            <person name="Schmoeckel S.M."/>
            <person name="Li B."/>
            <person name="Borm T.J.A."/>
            <person name="Ohyanagi H."/>
            <person name="Mineta K."/>
            <person name="Michell C.T."/>
            <person name="Saber N."/>
            <person name="Kharbatia N.M."/>
            <person name="Rupper R.R."/>
            <person name="Sharp A.R."/>
            <person name="Dally N."/>
            <person name="Boughton B.A."/>
            <person name="Woo Y.H."/>
            <person name="Gao G."/>
            <person name="Schijlen E.G.W.M."/>
            <person name="Guo X."/>
            <person name="Momin A.A."/>
            <person name="Negrao S."/>
            <person name="Al-Babili S."/>
            <person name="Gehring C."/>
            <person name="Roessner U."/>
            <person name="Jung C."/>
            <person name="Murphy K."/>
            <person name="Arold S.T."/>
            <person name="Gojobori T."/>
            <person name="van der Linden C.G."/>
            <person name="van Loo E.N."/>
            <person name="Jellen E.N."/>
            <person name="Maughan P.J."/>
            <person name="Tester M."/>
        </authorList>
    </citation>
    <scope>NUCLEOTIDE SEQUENCE [LARGE SCALE GENOMIC DNA]</scope>
    <source>
        <strain evidence="7">cv. PI 614886</strain>
    </source>
</reference>
<evidence type="ECO:0000313" key="7">
    <source>
        <dbReference type="EnsemblPlants" id="AUR62026299-RA:cds"/>
    </source>
</evidence>
<dbReference type="InterPro" id="IPR036638">
    <property type="entry name" value="HLH_DNA-bd_sf"/>
</dbReference>
<feature type="domain" description="Plant bHLH transcription factor ACT-like" evidence="6">
    <location>
        <begin position="381"/>
        <end position="452"/>
    </location>
</feature>
<evidence type="ECO:0000256" key="3">
    <source>
        <dbReference type="ARBA" id="ARBA00023163"/>
    </source>
</evidence>
<evidence type="ECO:0000256" key="1">
    <source>
        <dbReference type="ARBA" id="ARBA00004123"/>
    </source>
</evidence>
<accession>A0A803MB32</accession>
<dbReference type="GO" id="GO:0043565">
    <property type="term" value="F:sequence-specific DNA binding"/>
    <property type="evidence" value="ECO:0007669"/>
    <property type="project" value="TreeGrafter"/>
</dbReference>
<organism evidence="7 8">
    <name type="scientific">Chenopodium quinoa</name>
    <name type="common">Quinoa</name>
    <dbReference type="NCBI Taxonomy" id="63459"/>
    <lineage>
        <taxon>Eukaryota</taxon>
        <taxon>Viridiplantae</taxon>
        <taxon>Streptophyta</taxon>
        <taxon>Embryophyta</taxon>
        <taxon>Tracheophyta</taxon>
        <taxon>Spermatophyta</taxon>
        <taxon>Magnoliopsida</taxon>
        <taxon>eudicotyledons</taxon>
        <taxon>Gunneridae</taxon>
        <taxon>Pentapetalae</taxon>
        <taxon>Caryophyllales</taxon>
        <taxon>Chenopodiaceae</taxon>
        <taxon>Chenopodioideae</taxon>
        <taxon>Atripliceae</taxon>
        <taxon>Chenopodium</taxon>
    </lineage>
</organism>
<dbReference type="GO" id="GO:0005634">
    <property type="term" value="C:nucleus"/>
    <property type="evidence" value="ECO:0007669"/>
    <property type="project" value="UniProtKB-SubCell"/>
</dbReference>
<dbReference type="CDD" id="cd04873">
    <property type="entry name" value="ACT_UUR-ACR-like"/>
    <property type="match status" value="1"/>
</dbReference>
<dbReference type="GO" id="GO:0046983">
    <property type="term" value="F:protein dimerization activity"/>
    <property type="evidence" value="ECO:0007669"/>
    <property type="project" value="InterPro"/>
</dbReference>
<evidence type="ECO:0000256" key="2">
    <source>
        <dbReference type="ARBA" id="ARBA00023015"/>
    </source>
</evidence>
<dbReference type="EnsemblPlants" id="AUR62026299-RA">
    <property type="protein sequence ID" value="AUR62026299-RA:cds"/>
    <property type="gene ID" value="AUR62026299"/>
</dbReference>
<dbReference type="PANTHER" id="PTHR31945:SF129">
    <property type="entry name" value="TRANSCRIPTION FACTOR SCREAM2"/>
    <property type="match status" value="1"/>
</dbReference>
<dbReference type="InterPro" id="IPR054502">
    <property type="entry name" value="bHLH-TF_ACT-like_plant"/>
</dbReference>
<dbReference type="SUPFAM" id="SSF47459">
    <property type="entry name" value="HLH, helix-loop-helix DNA-binding domain"/>
    <property type="match status" value="1"/>
</dbReference>
<dbReference type="Gene3D" id="4.10.280.10">
    <property type="entry name" value="Helix-loop-helix DNA-binding domain"/>
    <property type="match status" value="1"/>
</dbReference>
<reference evidence="7" key="2">
    <citation type="submission" date="2021-03" db="UniProtKB">
        <authorList>
            <consortium name="EnsemblPlants"/>
        </authorList>
    </citation>
    <scope>IDENTIFICATION</scope>
</reference>
<evidence type="ECO:0000256" key="4">
    <source>
        <dbReference type="ARBA" id="ARBA00023242"/>
    </source>
</evidence>
<protein>
    <recommendedName>
        <fullName evidence="6">Plant bHLH transcription factor ACT-like domain-containing protein</fullName>
    </recommendedName>
</protein>
<sequence>MLSRSNDVAWVDDTADQNDAVSWTRPPPHPQQQPPPLDGGDWYLAAGHIITPPSEIGNDALLLPSTLQTTSSCSSQPQFDPLLSSSSSQQQLPFFPFSAAKSSLSSFYNNSPFESNAYNFCTEPGFLPPVHRTEPGSCFEFPGFGYSGLDGLDSNPTLFGNRVKMLMPLEVGPSTGPGPVEPSLFQKRFMVRLVTGGGGSGKGKGKRKGLPAKNLMAERRRRKKLNDRLYLLRPVHLRIVVDWSGAYLVVLLDGWGGISNGKGGTLEGLWRLGSAKLHWINLLPCSLALPGLSGVLCQQMILLVLDWMDRASILGDAIDYLKELLERISELHNELESSNPGPLMPASSHPSTLIPPTLPCRVKEEISPNSLPVPKNQLARIEVSAGEGRAVNIHLFCARRPGLLLSTLEALENLGLDIQQGVISCFNGFALDIFRAEQCREGNEILPEQIKAVLLDSAGFHGVM</sequence>
<dbReference type="Proteomes" id="UP000596660">
    <property type="component" value="Unplaced"/>
</dbReference>
<dbReference type="Pfam" id="PF22754">
    <property type="entry name" value="bHLH-TF_ACT-like_plant"/>
    <property type="match status" value="1"/>
</dbReference>
<dbReference type="InterPro" id="IPR051358">
    <property type="entry name" value="TF_AMS/ICE1/BHLH6-like"/>
</dbReference>